<dbReference type="SMART" id="SM00327">
    <property type="entry name" value="VWA"/>
    <property type="match status" value="1"/>
</dbReference>
<dbReference type="OrthoDB" id="5621159at2"/>
<keyword evidence="2" id="KW-0812">Transmembrane</keyword>
<gene>
    <name evidence="4" type="ORF">BN11_400017</name>
</gene>
<evidence type="ECO:0000256" key="2">
    <source>
        <dbReference type="SAM" id="Phobius"/>
    </source>
</evidence>
<feature type="region of interest" description="Disordered" evidence="1">
    <location>
        <begin position="37"/>
        <end position="69"/>
    </location>
</feature>
<name>W6K413_9MICO</name>
<keyword evidence="5" id="KW-1185">Reference proteome</keyword>
<protein>
    <submittedName>
        <fullName evidence="4">Putative von Willebrand factor, type A</fullName>
    </submittedName>
</protein>
<dbReference type="Proteomes" id="UP000035763">
    <property type="component" value="Unassembled WGS sequence"/>
</dbReference>
<sequence>MGGRHARRSPVPAYAAAAALAVGLTATVGILAMRDDESPASASGTNSTQSRSATGSATTPANTTGGAECAPDAAPLHVLVAPELDAVTQAAAERVTASDPCRTYTVDTAADREGVTAAQADQPPQVWVPDSVTWLDALSSQARDRYRVDAGVAQSPIALARPAGADGAAPASWADVVRGSEPLKLADPDRDAASRLAFYTAWAQRSSPLDREAGSRLVLLSRYTKNSTSALLKDYETKPDDASAFPISERAAYAFDRQRPKEPLVLAFPRTGTPVLDYPWLSLKQLSAAQARDMEALRAELDSSESRDALTAAGFRVRGADDAGPKVAGRSARPTIIDNPESATREEATAQWDLLRTDMRMLAVIDVSGSMAWDSGTPGQSRMDVLLGSAGRALGTLAAGSEIGAWVFSTAQDGPKQDWRQLVTIRRLDAKVNGHTQRDELRRQLARIPSRIQGDTGLYDTTLAAFLRMRDSYDGNFVNSVVLMTDGVNDDTTGGLGLRTLLSRLKDEFDPDRPVRVVTIGMGEADASALKQISAATGGTSYIANRAEDIDRVLVQALLARPLPVAK</sequence>
<dbReference type="Pfam" id="PF13531">
    <property type="entry name" value="SBP_bac_11"/>
    <property type="match status" value="1"/>
</dbReference>
<dbReference type="EMBL" id="CAJA01000335">
    <property type="protein sequence ID" value="CCH74214.1"/>
    <property type="molecule type" value="Genomic_DNA"/>
</dbReference>
<comment type="caution">
    <text evidence="4">The sequence shown here is derived from an EMBL/GenBank/DDBJ whole genome shotgun (WGS) entry which is preliminary data.</text>
</comment>
<dbReference type="RefSeq" id="WP_048694840.1">
    <property type="nucleotide sequence ID" value="NZ_HG764815.1"/>
</dbReference>
<feature type="region of interest" description="Disordered" evidence="1">
    <location>
        <begin position="321"/>
        <end position="344"/>
    </location>
</feature>
<reference evidence="4 5" key="1">
    <citation type="journal article" date="2013" name="ISME J.">
        <title>A metabolic model for members of the genus Tetrasphaera involved in enhanced biological phosphorus removal.</title>
        <authorList>
            <person name="Kristiansen R."/>
            <person name="Nguyen H.T.T."/>
            <person name="Saunders A.M."/>
            <person name="Nielsen J.L."/>
            <person name="Wimmer R."/>
            <person name="Le V.Q."/>
            <person name="McIlroy S.J."/>
            <person name="Petrovski S."/>
            <person name="Seviour R.J."/>
            <person name="Calteau A."/>
            <person name="Nielsen K.L."/>
            <person name="Nielsen P.H."/>
        </authorList>
    </citation>
    <scope>NUCLEOTIDE SEQUENCE [LARGE SCALE GENOMIC DNA]</scope>
    <source>
        <strain evidence="4 5">Ben110</strain>
    </source>
</reference>
<dbReference type="AlphaFoldDB" id="W6K413"/>
<dbReference type="InterPro" id="IPR002035">
    <property type="entry name" value="VWF_A"/>
</dbReference>
<feature type="domain" description="VWFA" evidence="3">
    <location>
        <begin position="360"/>
        <end position="558"/>
    </location>
</feature>
<feature type="compositionally biased region" description="Polar residues" evidence="1">
    <location>
        <begin position="40"/>
        <end position="65"/>
    </location>
</feature>
<evidence type="ECO:0000256" key="1">
    <source>
        <dbReference type="SAM" id="MobiDB-lite"/>
    </source>
</evidence>
<evidence type="ECO:0000313" key="4">
    <source>
        <dbReference type="EMBL" id="CCH74214.1"/>
    </source>
</evidence>
<dbReference type="Gene3D" id="3.40.50.410">
    <property type="entry name" value="von Willebrand factor, type A domain"/>
    <property type="match status" value="1"/>
</dbReference>
<dbReference type="PROSITE" id="PS50234">
    <property type="entry name" value="VWFA"/>
    <property type="match status" value="1"/>
</dbReference>
<keyword evidence="2" id="KW-0472">Membrane</keyword>
<dbReference type="SUPFAM" id="SSF53850">
    <property type="entry name" value="Periplasmic binding protein-like II"/>
    <property type="match status" value="1"/>
</dbReference>
<evidence type="ECO:0000313" key="5">
    <source>
        <dbReference type="Proteomes" id="UP000035763"/>
    </source>
</evidence>
<feature type="transmembrane region" description="Helical" evidence="2">
    <location>
        <begin position="12"/>
        <end position="33"/>
    </location>
</feature>
<organism evidence="4 5">
    <name type="scientific">Nostocoides australiense Ben110</name>
    <dbReference type="NCBI Taxonomy" id="1193182"/>
    <lineage>
        <taxon>Bacteria</taxon>
        <taxon>Bacillati</taxon>
        <taxon>Actinomycetota</taxon>
        <taxon>Actinomycetes</taxon>
        <taxon>Micrococcales</taxon>
        <taxon>Intrasporangiaceae</taxon>
        <taxon>Nostocoides</taxon>
    </lineage>
</organism>
<keyword evidence="2" id="KW-1133">Transmembrane helix</keyword>
<accession>W6K413</accession>
<dbReference type="InterPro" id="IPR036465">
    <property type="entry name" value="vWFA_dom_sf"/>
</dbReference>
<dbReference type="SUPFAM" id="SSF53300">
    <property type="entry name" value="vWA-like"/>
    <property type="match status" value="1"/>
</dbReference>
<proteinExistence type="predicted"/>
<dbReference type="Pfam" id="PF00092">
    <property type="entry name" value="VWA"/>
    <property type="match status" value="1"/>
</dbReference>
<evidence type="ECO:0000259" key="3">
    <source>
        <dbReference type="PROSITE" id="PS50234"/>
    </source>
</evidence>
<dbReference type="STRING" id="1193182.BN11_400017"/>